<accession>A0AAD8CH71</accession>
<evidence type="ECO:0000313" key="3">
    <source>
        <dbReference type="EMBL" id="KAK1150411.1"/>
    </source>
</evidence>
<sequence length="238" mass="26622">MQDEILGSKNPKPNSSNRKYKKHKKTAVISQPSGNRNAAFNQLPHLGNNLSKPPSPWGSYQSPSPTPSSTSWSPGGGYGGWGGSQGRDYRRGLNGGMTPINSISPLKKTFPNSHMPSQKYSRTSPGFTPKSWMEESMSRSENVFPFQERTRSFDGFNMHSLENSLIDIMRAEQDSLKGMFFHYPLQYDSSVQSIMYGVGCSAVGTPLYQCLFIYFFIVFSLYASLFCSVFFTRSNSHI</sequence>
<gene>
    <name evidence="3" type="primary">cpeb4</name>
    <name evidence="3" type="ORF">AOXY_G34314</name>
</gene>
<keyword evidence="2" id="KW-0812">Transmembrane</keyword>
<evidence type="ECO:0000313" key="4">
    <source>
        <dbReference type="Proteomes" id="UP001230051"/>
    </source>
</evidence>
<reference evidence="3" key="1">
    <citation type="submission" date="2022-02" db="EMBL/GenBank/DDBJ databases">
        <title>Atlantic sturgeon de novo genome assembly.</title>
        <authorList>
            <person name="Stock M."/>
            <person name="Klopp C."/>
            <person name="Guiguen Y."/>
            <person name="Cabau C."/>
            <person name="Parinello H."/>
            <person name="Santidrian Yebra-Pimentel E."/>
            <person name="Kuhl H."/>
            <person name="Dirks R.P."/>
            <person name="Guessner J."/>
            <person name="Wuertz S."/>
            <person name="Du K."/>
            <person name="Schartl M."/>
        </authorList>
    </citation>
    <scope>NUCLEOTIDE SEQUENCE</scope>
    <source>
        <strain evidence="3">STURGEONOMICS-FGT-2020</strain>
        <tissue evidence="3">Whole blood</tissue>
    </source>
</reference>
<dbReference type="Proteomes" id="UP001230051">
    <property type="component" value="Unassembled WGS sequence"/>
</dbReference>
<proteinExistence type="predicted"/>
<keyword evidence="2" id="KW-1133">Transmembrane helix</keyword>
<keyword evidence="2" id="KW-0472">Membrane</keyword>
<name>A0AAD8CH71_ACIOX</name>
<dbReference type="EMBL" id="JAGXEW010000063">
    <property type="protein sequence ID" value="KAK1150411.1"/>
    <property type="molecule type" value="Genomic_DNA"/>
</dbReference>
<feature type="transmembrane region" description="Helical" evidence="2">
    <location>
        <begin position="211"/>
        <end position="232"/>
    </location>
</feature>
<evidence type="ECO:0000256" key="1">
    <source>
        <dbReference type="SAM" id="MobiDB-lite"/>
    </source>
</evidence>
<evidence type="ECO:0000256" key="2">
    <source>
        <dbReference type="SAM" id="Phobius"/>
    </source>
</evidence>
<comment type="caution">
    <text evidence="3">The sequence shown here is derived from an EMBL/GenBank/DDBJ whole genome shotgun (WGS) entry which is preliminary data.</text>
</comment>
<organism evidence="3 4">
    <name type="scientific">Acipenser oxyrinchus oxyrinchus</name>
    <dbReference type="NCBI Taxonomy" id="40147"/>
    <lineage>
        <taxon>Eukaryota</taxon>
        <taxon>Metazoa</taxon>
        <taxon>Chordata</taxon>
        <taxon>Craniata</taxon>
        <taxon>Vertebrata</taxon>
        <taxon>Euteleostomi</taxon>
        <taxon>Actinopterygii</taxon>
        <taxon>Chondrostei</taxon>
        <taxon>Acipenseriformes</taxon>
        <taxon>Acipenseridae</taxon>
        <taxon>Acipenser</taxon>
    </lineage>
</organism>
<dbReference type="AlphaFoldDB" id="A0AAD8CH71"/>
<keyword evidence="4" id="KW-1185">Reference proteome</keyword>
<protein>
    <submittedName>
        <fullName evidence="3">Cytoplasmic polyadenylation element-binding protein 4-like isoform X1</fullName>
    </submittedName>
</protein>
<feature type="region of interest" description="Disordered" evidence="1">
    <location>
        <begin position="1"/>
        <end position="126"/>
    </location>
</feature>
<feature type="compositionally biased region" description="Gly residues" evidence="1">
    <location>
        <begin position="74"/>
        <end position="85"/>
    </location>
</feature>
<feature type="compositionally biased region" description="Low complexity" evidence="1">
    <location>
        <begin position="58"/>
        <end position="73"/>
    </location>
</feature>
<feature type="compositionally biased region" description="Polar residues" evidence="1">
    <location>
        <begin position="28"/>
        <end position="40"/>
    </location>
</feature>
<feature type="compositionally biased region" description="Polar residues" evidence="1">
    <location>
        <begin position="99"/>
        <end position="126"/>
    </location>
</feature>